<evidence type="ECO:0000313" key="3">
    <source>
        <dbReference type="EMBL" id="CAF1424224.1"/>
    </source>
</evidence>
<keyword evidence="2" id="KW-0732">Signal</keyword>
<feature type="signal peptide" evidence="2">
    <location>
        <begin position="1"/>
        <end position="21"/>
    </location>
</feature>
<dbReference type="EMBL" id="CAJNOM010000414">
    <property type="protein sequence ID" value="CAF1424224.1"/>
    <property type="molecule type" value="Genomic_DNA"/>
</dbReference>
<dbReference type="Proteomes" id="UP000663832">
    <property type="component" value="Unassembled WGS sequence"/>
</dbReference>
<keyword evidence="1" id="KW-0472">Membrane</keyword>
<comment type="caution">
    <text evidence="3">The sequence shown here is derived from an EMBL/GenBank/DDBJ whole genome shotgun (WGS) entry which is preliminary data.</text>
</comment>
<feature type="chain" id="PRO_5032814922" evidence="2">
    <location>
        <begin position="22"/>
        <end position="581"/>
    </location>
</feature>
<proteinExistence type="predicted"/>
<evidence type="ECO:0000256" key="2">
    <source>
        <dbReference type="SAM" id="SignalP"/>
    </source>
</evidence>
<name>A0A815MTN6_9BILA</name>
<evidence type="ECO:0000256" key="1">
    <source>
        <dbReference type="SAM" id="Phobius"/>
    </source>
</evidence>
<reference evidence="3" key="1">
    <citation type="submission" date="2021-02" db="EMBL/GenBank/DDBJ databases">
        <authorList>
            <person name="Nowell W R."/>
        </authorList>
    </citation>
    <scope>NUCLEOTIDE SEQUENCE</scope>
</reference>
<keyword evidence="4" id="KW-1185">Reference proteome</keyword>
<dbReference type="OrthoDB" id="10229019at2759"/>
<feature type="transmembrane region" description="Helical" evidence="1">
    <location>
        <begin position="544"/>
        <end position="566"/>
    </location>
</feature>
<keyword evidence="1" id="KW-0812">Transmembrane</keyword>
<keyword evidence="1" id="KW-1133">Transmembrane helix</keyword>
<organism evidence="3 4">
    <name type="scientific">Adineta steineri</name>
    <dbReference type="NCBI Taxonomy" id="433720"/>
    <lineage>
        <taxon>Eukaryota</taxon>
        <taxon>Metazoa</taxon>
        <taxon>Spiralia</taxon>
        <taxon>Gnathifera</taxon>
        <taxon>Rotifera</taxon>
        <taxon>Eurotatoria</taxon>
        <taxon>Bdelloidea</taxon>
        <taxon>Adinetida</taxon>
        <taxon>Adinetidae</taxon>
        <taxon>Adineta</taxon>
    </lineage>
</organism>
<sequence>MNYFIVISILVLWYWPNGTYATVIVTQAMYTLNTSGDKCYCVLDSTCDIDNKLVVSLDDLVENFFKMDWNLDSIRFGCSIMDSVLKSSLMCWFEKTCLDQLRIAVNTAQLPMFPSITPLNSRLSSRYSPNTSVEIIFNEIMIEKWNFSSSYSIYYEKCKPSSCSFTYEKKTSIISLIGGINVILRLKHKNSLQISTIQQENHQNVGICSRIMDRLTDKISTINLFDSESNNIETIRLERISTKLYLLVFTICISIFSNPAENDYNNLFISYSKSPDCPCNKISITYKDFIEINTTFYEICSSDFVNIKWINYLFHQGDWYHYERRDIRARGNAYFLFLSNLYEISQVTINNAIEEFLNETFINTELITESEFNIQIENIILQLLNVTLSKFSRSLKLLRDLMNGNAFASSYFSNCPVIMKDGCSCGTQSDCIDSGGIYHNLDNTPKFAMPGWNIERSLVETLLYYITTASFQYTYRMNISDINSSTVSHFETNTLIQTISDELFIEEWKINSSHSLFYSQCAPIYCAYKTQQNDNAIYIISKILGLYGGLTVSLRFIIPLITKIIFNIIKRCRNNRNIPNE</sequence>
<protein>
    <submittedName>
        <fullName evidence="3">Uncharacterized protein</fullName>
    </submittedName>
</protein>
<dbReference type="AlphaFoldDB" id="A0A815MTN6"/>
<accession>A0A815MTN6</accession>
<gene>
    <name evidence="3" type="ORF">QVE165_LOCUS38496</name>
</gene>
<evidence type="ECO:0000313" key="4">
    <source>
        <dbReference type="Proteomes" id="UP000663832"/>
    </source>
</evidence>